<dbReference type="EMBL" id="CM046394">
    <property type="protein sequence ID" value="KAI8546315.1"/>
    <property type="molecule type" value="Genomic_DNA"/>
</dbReference>
<sequence length="112" mass="12501">MARLPLALFLETSSSFRFSDGSRNFLNYLEVFEGERSLTKGNRNPGKFDLIGIPLASRGTGKSEKTTITNDKGLLRQDEIDRLVKEVLECLGANPTSEIEEYKELLANVGDF</sequence>
<gene>
    <name evidence="1" type="ORF">RHMOL_Rhmol07G0107200</name>
</gene>
<accession>A0ACC0MZH0</accession>
<dbReference type="Proteomes" id="UP001062846">
    <property type="component" value="Chromosome 7"/>
</dbReference>
<evidence type="ECO:0000313" key="2">
    <source>
        <dbReference type="Proteomes" id="UP001062846"/>
    </source>
</evidence>
<protein>
    <submittedName>
        <fullName evidence="1">Uncharacterized protein</fullName>
    </submittedName>
</protein>
<proteinExistence type="predicted"/>
<organism evidence="1 2">
    <name type="scientific">Rhododendron molle</name>
    <name type="common">Chinese azalea</name>
    <name type="synonym">Azalea mollis</name>
    <dbReference type="NCBI Taxonomy" id="49168"/>
    <lineage>
        <taxon>Eukaryota</taxon>
        <taxon>Viridiplantae</taxon>
        <taxon>Streptophyta</taxon>
        <taxon>Embryophyta</taxon>
        <taxon>Tracheophyta</taxon>
        <taxon>Spermatophyta</taxon>
        <taxon>Magnoliopsida</taxon>
        <taxon>eudicotyledons</taxon>
        <taxon>Gunneridae</taxon>
        <taxon>Pentapetalae</taxon>
        <taxon>asterids</taxon>
        <taxon>Ericales</taxon>
        <taxon>Ericaceae</taxon>
        <taxon>Ericoideae</taxon>
        <taxon>Rhodoreae</taxon>
        <taxon>Rhododendron</taxon>
    </lineage>
</organism>
<name>A0ACC0MZH0_RHOML</name>
<comment type="caution">
    <text evidence="1">The sequence shown here is derived from an EMBL/GenBank/DDBJ whole genome shotgun (WGS) entry which is preliminary data.</text>
</comment>
<reference evidence="1" key="1">
    <citation type="submission" date="2022-02" db="EMBL/GenBank/DDBJ databases">
        <title>Plant Genome Project.</title>
        <authorList>
            <person name="Zhang R.-G."/>
        </authorList>
    </citation>
    <scope>NUCLEOTIDE SEQUENCE</scope>
    <source>
        <strain evidence="1">AT1</strain>
    </source>
</reference>
<evidence type="ECO:0000313" key="1">
    <source>
        <dbReference type="EMBL" id="KAI8546315.1"/>
    </source>
</evidence>
<keyword evidence="2" id="KW-1185">Reference proteome</keyword>